<dbReference type="KEGG" id="vg:19684955"/>
<protein>
    <submittedName>
        <fullName evidence="1">Phage protein</fullName>
    </submittedName>
</protein>
<dbReference type="GeneID" id="19684955"/>
<reference evidence="1 2" key="1">
    <citation type="journal article" date="2014" name="BMC Biol.">
        <title>Variable recombination dynamics during the emergence, transmission and 'disarming' of a multidrug-resistant pneumococcal clone.</title>
        <authorList>
            <person name="Croucher N.J."/>
            <person name="Hanage W.P."/>
            <person name="Harris S.R."/>
            <person name="McGee L."/>
            <person name="van der Linden M."/>
            <person name="de Lencastre H."/>
            <person name="Sa-Leao R."/>
            <person name="Song J.H."/>
            <person name="Ko K.S."/>
            <person name="Beall B."/>
            <person name="Klugman K.P."/>
            <person name="Parkhill J."/>
            <person name="Tomasz A."/>
            <person name="Kristinsson K.G."/>
            <person name="Bentley S.D."/>
        </authorList>
    </citation>
    <scope>NUCLEOTIDE SEQUENCE [LARGE SCALE GENOMIC DNA]</scope>
</reference>
<proteinExistence type="predicted"/>
<organism evidence="1 2">
    <name type="scientific">Streptococcus phage K13</name>
    <dbReference type="NCBI Taxonomy" id="1448274"/>
    <lineage>
        <taxon>Viruses</taxon>
        <taxon>Duplodnaviria</taxon>
        <taxon>Heunggongvirae</taxon>
        <taxon>Uroviricota</taxon>
        <taxon>Caudoviricetes</taxon>
        <taxon>Ferrettivirinae</taxon>
        <taxon>Hinxtonvirus</taxon>
        <taxon>Hinxtonvirus K13</taxon>
    </lineage>
</organism>
<dbReference type="RefSeq" id="YP_009042736.1">
    <property type="nucleotide sequence ID" value="NC_024357.1"/>
</dbReference>
<sequence>MLRKENLMNKYKKLIELIENNGLEIQSKKCYDPQSAWHGEELWIVDKKKQNKIFDLSGNGYCFHDAKVEEAIEEVEKYLLLKKMDTFDDFKKWVEKNAKPKK</sequence>
<name>A0A060QN60_9CAUD</name>
<accession>A0A060QN60</accession>
<dbReference type="EMBL" id="HG799496">
    <property type="protein sequence ID" value="CDL73983.1"/>
    <property type="molecule type" value="Genomic_DNA"/>
</dbReference>
<dbReference type="OrthoDB" id="33268at10239"/>
<evidence type="ECO:0000313" key="1">
    <source>
        <dbReference type="EMBL" id="CDL73983.1"/>
    </source>
</evidence>
<dbReference type="Proteomes" id="UP000202995">
    <property type="component" value="Segment"/>
</dbReference>
<keyword evidence="2" id="KW-1185">Reference proteome</keyword>
<evidence type="ECO:0000313" key="2">
    <source>
        <dbReference type="Proteomes" id="UP000202995"/>
    </source>
</evidence>